<dbReference type="InterPro" id="IPR012093">
    <property type="entry name" value="Pirin"/>
</dbReference>
<dbReference type="InterPro" id="IPR003829">
    <property type="entry name" value="Pirin_N_dom"/>
</dbReference>
<feature type="domain" description="Pirin N-terminal" evidence="4">
    <location>
        <begin position="48"/>
        <end position="121"/>
    </location>
</feature>
<dbReference type="PANTHER" id="PTHR43212">
    <property type="entry name" value="QUERCETIN 2,3-DIOXYGENASE"/>
    <property type="match status" value="1"/>
</dbReference>
<evidence type="ECO:0000259" key="4">
    <source>
        <dbReference type="Pfam" id="PF02678"/>
    </source>
</evidence>
<dbReference type="AlphaFoldDB" id="A0AAD7HXX2"/>
<reference evidence="5" key="1">
    <citation type="submission" date="2023-03" db="EMBL/GenBank/DDBJ databases">
        <title>Massive genome expansion in bonnet fungi (Mycena s.s.) driven by repeated elements and novel gene families across ecological guilds.</title>
        <authorList>
            <consortium name="Lawrence Berkeley National Laboratory"/>
            <person name="Harder C.B."/>
            <person name="Miyauchi S."/>
            <person name="Viragh M."/>
            <person name="Kuo A."/>
            <person name="Thoen E."/>
            <person name="Andreopoulos B."/>
            <person name="Lu D."/>
            <person name="Skrede I."/>
            <person name="Drula E."/>
            <person name="Henrissat B."/>
            <person name="Morin E."/>
            <person name="Kohler A."/>
            <person name="Barry K."/>
            <person name="LaButti K."/>
            <person name="Morin E."/>
            <person name="Salamov A."/>
            <person name="Lipzen A."/>
            <person name="Mereny Z."/>
            <person name="Hegedus B."/>
            <person name="Baldrian P."/>
            <person name="Stursova M."/>
            <person name="Weitz H."/>
            <person name="Taylor A."/>
            <person name="Grigoriev I.V."/>
            <person name="Nagy L.G."/>
            <person name="Martin F."/>
            <person name="Kauserud H."/>
        </authorList>
    </citation>
    <scope>NUCLEOTIDE SEQUENCE</scope>
    <source>
        <strain evidence="5">CBHHK188m</strain>
    </source>
</reference>
<dbReference type="PANTHER" id="PTHR43212:SF3">
    <property type="entry name" value="QUERCETIN 2,3-DIOXYGENASE"/>
    <property type="match status" value="1"/>
</dbReference>
<comment type="cofactor">
    <cofactor evidence="2">
        <name>Fe cation</name>
        <dbReference type="ChEBI" id="CHEBI:24875"/>
    </cofactor>
    <text evidence="2">Binds 1 Fe cation per subunit.</text>
</comment>
<dbReference type="SUPFAM" id="SSF51182">
    <property type="entry name" value="RmlC-like cupins"/>
    <property type="match status" value="1"/>
</dbReference>
<feature type="binding site" evidence="2">
    <location>
        <position position="61"/>
    </location>
    <ligand>
        <name>Fe cation</name>
        <dbReference type="ChEBI" id="CHEBI:24875"/>
    </ligand>
</feature>
<organism evidence="5 6">
    <name type="scientific">Mycena maculata</name>
    <dbReference type="NCBI Taxonomy" id="230809"/>
    <lineage>
        <taxon>Eukaryota</taxon>
        <taxon>Fungi</taxon>
        <taxon>Dikarya</taxon>
        <taxon>Basidiomycota</taxon>
        <taxon>Agaricomycotina</taxon>
        <taxon>Agaricomycetes</taxon>
        <taxon>Agaricomycetidae</taxon>
        <taxon>Agaricales</taxon>
        <taxon>Marasmiineae</taxon>
        <taxon>Mycenaceae</taxon>
        <taxon>Mycena</taxon>
    </lineage>
</organism>
<evidence type="ECO:0000256" key="3">
    <source>
        <dbReference type="RuleBase" id="RU003457"/>
    </source>
</evidence>
<proteinExistence type="inferred from homology"/>
<accession>A0AAD7HXX2</accession>
<dbReference type="GO" id="GO:0046872">
    <property type="term" value="F:metal ion binding"/>
    <property type="evidence" value="ECO:0007669"/>
    <property type="project" value="UniProtKB-KW"/>
</dbReference>
<feature type="binding site" evidence="2">
    <location>
        <position position="105"/>
    </location>
    <ligand>
        <name>Fe cation</name>
        <dbReference type="ChEBI" id="CHEBI:24875"/>
    </ligand>
</feature>
<comment type="similarity">
    <text evidence="1 3">Belongs to the pirin family.</text>
</comment>
<evidence type="ECO:0000313" key="6">
    <source>
        <dbReference type="Proteomes" id="UP001215280"/>
    </source>
</evidence>
<protein>
    <submittedName>
        <fullName evidence="5">RmlC-like cupin domain-containing protein</fullName>
    </submittedName>
</protein>
<dbReference type="InterPro" id="IPR014710">
    <property type="entry name" value="RmlC-like_jellyroll"/>
</dbReference>
<feature type="binding site" evidence="2">
    <location>
        <position position="107"/>
    </location>
    <ligand>
        <name>Fe cation</name>
        <dbReference type="ChEBI" id="CHEBI:24875"/>
    </ligand>
</feature>
<dbReference type="Proteomes" id="UP001215280">
    <property type="component" value="Unassembled WGS sequence"/>
</dbReference>
<evidence type="ECO:0000313" key="5">
    <source>
        <dbReference type="EMBL" id="KAJ7729842.1"/>
    </source>
</evidence>
<dbReference type="Gene3D" id="2.60.120.10">
    <property type="entry name" value="Jelly Rolls"/>
    <property type="match status" value="2"/>
</dbReference>
<keyword evidence="2" id="KW-0479">Metal-binding</keyword>
<dbReference type="PIRSF" id="PIRSF006232">
    <property type="entry name" value="Pirin"/>
    <property type="match status" value="1"/>
</dbReference>
<comment type="caution">
    <text evidence="5">The sequence shown here is derived from an EMBL/GenBank/DDBJ whole genome shotgun (WGS) entry which is preliminary data.</text>
</comment>
<dbReference type="Pfam" id="PF02678">
    <property type="entry name" value="Pirin"/>
    <property type="match status" value="1"/>
</dbReference>
<dbReference type="InterPro" id="IPR011051">
    <property type="entry name" value="RmlC_Cupin_sf"/>
</dbReference>
<name>A0AAD7HXX2_9AGAR</name>
<keyword evidence="2" id="KW-0408">Iron</keyword>
<gene>
    <name evidence="5" type="ORF">DFH07DRAFT_756557</name>
</gene>
<dbReference type="EMBL" id="JARJLG010000195">
    <property type="protein sequence ID" value="KAJ7729842.1"/>
    <property type="molecule type" value="Genomic_DNA"/>
</dbReference>
<feature type="binding site" evidence="2">
    <location>
        <position position="63"/>
    </location>
    <ligand>
        <name>Fe cation</name>
        <dbReference type="ChEBI" id="CHEBI:24875"/>
    </ligand>
</feature>
<evidence type="ECO:0000256" key="1">
    <source>
        <dbReference type="ARBA" id="ARBA00008416"/>
    </source>
</evidence>
<evidence type="ECO:0000256" key="2">
    <source>
        <dbReference type="PIRSR" id="PIRSR006232-1"/>
    </source>
</evidence>
<keyword evidence="6" id="KW-1185">Reference proteome</keyword>
<sequence>MAPIFPHILPVGPALFIPSRGRSLTSIPLFPRYPDTPHSEYGPLRVINEDRVATKTGFGMHTHREFEIFTYVVSGELEHKDSMGNIEILKRGDIQLTSAGTGISHSEKAHGPTPVHFMQIWARPRIPALKPKYFTRHFTDDEKRDKWARVVSPVDAPGVPQERDGTGPAPVQSALTLYVTLISEGKAVGQTMRGAKGFVQVIQTSGHNLADATGATVKILDADGDEVLLREGDSAYLEFEDRAGEVKVQIENVGDWTAEVLLFDLE</sequence>